<keyword evidence="4" id="KW-0418">Kinase</keyword>
<comment type="similarity">
    <text evidence="1">Belongs to the protein kinase superfamily.</text>
</comment>
<reference evidence="4" key="1">
    <citation type="submission" date="2025-08" db="UniProtKB">
        <authorList>
            <consortium name="RefSeq"/>
        </authorList>
    </citation>
    <scope>IDENTIFICATION</scope>
</reference>
<feature type="region of interest" description="Disordered" evidence="2">
    <location>
        <begin position="1"/>
        <end position="28"/>
    </location>
</feature>
<gene>
    <name evidence="4" type="primary">LOC103354202</name>
</gene>
<dbReference type="GeneID" id="103354202"/>
<organism evidence="3 4">
    <name type="scientific">Stegastes partitus</name>
    <name type="common">bicolor damselfish</name>
    <dbReference type="NCBI Taxonomy" id="144197"/>
    <lineage>
        <taxon>Eukaryota</taxon>
        <taxon>Metazoa</taxon>
        <taxon>Chordata</taxon>
        <taxon>Craniata</taxon>
        <taxon>Vertebrata</taxon>
        <taxon>Euteleostomi</taxon>
        <taxon>Actinopterygii</taxon>
        <taxon>Neopterygii</taxon>
        <taxon>Teleostei</taxon>
        <taxon>Neoteleostei</taxon>
        <taxon>Acanthomorphata</taxon>
        <taxon>Ovalentaria</taxon>
        <taxon>Pomacentridae</taxon>
        <taxon>Stegastes</taxon>
    </lineage>
</organism>
<feature type="region of interest" description="Disordered" evidence="2">
    <location>
        <begin position="284"/>
        <end position="315"/>
    </location>
</feature>
<keyword evidence="4" id="KW-0808">Transferase</keyword>
<proteinExistence type="inferred from homology"/>
<protein>
    <submittedName>
        <fullName evidence="4">Pseudopodium-enriched atypical kinase 1</fullName>
    </submittedName>
</protein>
<evidence type="ECO:0000256" key="2">
    <source>
        <dbReference type="SAM" id="MobiDB-lite"/>
    </source>
</evidence>
<evidence type="ECO:0000256" key="1">
    <source>
        <dbReference type="ARBA" id="ARBA00038349"/>
    </source>
</evidence>
<accession>A0A9Y4JMW3</accession>
<name>A0A9Y4JMW3_9TELE</name>
<dbReference type="PANTHER" id="PTHR22972">
    <property type="entry name" value="SERINE/THREONINE PROTEIN KINASE"/>
    <property type="match status" value="1"/>
</dbReference>
<dbReference type="PANTHER" id="PTHR22972:SF5">
    <property type="entry name" value="INACTIVE TYROSINE-PROTEIN KINASE PEAK1"/>
    <property type="match status" value="1"/>
</dbReference>
<evidence type="ECO:0000313" key="3">
    <source>
        <dbReference type="Proteomes" id="UP000694891"/>
    </source>
</evidence>
<dbReference type="RefSeq" id="XP_008275723.1">
    <property type="nucleotide sequence ID" value="XM_008277501.1"/>
</dbReference>
<dbReference type="GO" id="GO:0004672">
    <property type="term" value="F:protein kinase activity"/>
    <property type="evidence" value="ECO:0007669"/>
    <property type="project" value="TreeGrafter"/>
</dbReference>
<dbReference type="AlphaFoldDB" id="A0A9Y4JMW3"/>
<evidence type="ECO:0000313" key="4">
    <source>
        <dbReference type="RefSeq" id="XP_008275723.1"/>
    </source>
</evidence>
<dbReference type="Proteomes" id="UP000694891">
    <property type="component" value="Unplaced"/>
</dbReference>
<keyword evidence="3" id="KW-1185">Reference proteome</keyword>
<sequence length="582" mass="64988">MASGVGSRTEEQPPALPVKQHRRSSAESDCAMLSPVGLQHQNYAYNDVFPDATDCHAAQCPIHQRYDSSRHQLRFFSDDIPPPVPKKRLTRAFSQPAMTVAPLSPLSPFPPLKRLPQNFDNPLYMMRPMPGTYFEEETEETEAARRSPVPSLSFSQLSFDTPDEQLPFLFSGFVDQRVVSQGIQHRHLLFLRSMAQSAEAGSLLQGEAAGRDGSSYQPQDFLLCEGSKPKQIGDTTYYSLHSPKFPGRVLGLRVHQQTDASARTQHQPSHVNVQDVIATFQPSKNNSSTLQTEDPRAASSAKPPDGSSTEPINMSVPTVQVFLQKGRTVSVERDLPQATLQDFVQDGRSLQSSRECLDYDRQVCVLLLQILMGSHHLYHNSAAAAELRPQEILLVWPSREKDKVEKMEWEVTEEKCRIQMLWKTQGSPRVVLRPQSSALSLPQPLTTIKLQIAALIQFCLHPEDSQTSLHSALSSYRASLLHVSSVLQSGSGPQMSDVAAMLQVLLWGPRVPLFGHRGSTTSAVHNWLMIKRALLVMKLAERGLIQDQSALDWEDCMCLQYLSFTDCETVVSVTGQLWRSDH</sequence>
<dbReference type="InterPro" id="IPR051511">
    <property type="entry name" value="MitoQC_Scaffold_Kinases"/>
</dbReference>
<feature type="compositionally biased region" description="Polar residues" evidence="2">
    <location>
        <begin position="306"/>
        <end position="315"/>
    </location>
</feature>